<protein>
    <submittedName>
        <fullName evidence="8">Retrovirus-related Pol polyprotein from transposon opus</fullName>
    </submittedName>
</protein>
<evidence type="ECO:0000256" key="2">
    <source>
        <dbReference type="ARBA" id="ARBA00022695"/>
    </source>
</evidence>
<feature type="domain" description="Reverse transcriptase RNase H-like" evidence="7">
    <location>
        <begin position="116"/>
        <end position="202"/>
    </location>
</feature>
<keyword evidence="4" id="KW-0255">Endonuclease</keyword>
<evidence type="ECO:0000256" key="6">
    <source>
        <dbReference type="ARBA" id="ARBA00022918"/>
    </source>
</evidence>
<keyword evidence="6" id="KW-0695">RNA-directed DNA polymerase</keyword>
<dbReference type="PANTHER" id="PTHR37984">
    <property type="entry name" value="PROTEIN CBG26694"/>
    <property type="match status" value="1"/>
</dbReference>
<dbReference type="CDD" id="cd09274">
    <property type="entry name" value="RNase_HI_RT_Ty3"/>
    <property type="match status" value="1"/>
</dbReference>
<dbReference type="InterPro" id="IPR043502">
    <property type="entry name" value="DNA/RNA_pol_sf"/>
</dbReference>
<dbReference type="GO" id="GO:0004519">
    <property type="term" value="F:endonuclease activity"/>
    <property type="evidence" value="ECO:0007669"/>
    <property type="project" value="UniProtKB-KW"/>
</dbReference>
<proteinExistence type="predicted"/>
<evidence type="ECO:0000256" key="4">
    <source>
        <dbReference type="ARBA" id="ARBA00022759"/>
    </source>
</evidence>
<dbReference type="GO" id="GO:0016787">
    <property type="term" value="F:hydrolase activity"/>
    <property type="evidence" value="ECO:0007669"/>
    <property type="project" value="UniProtKB-KW"/>
</dbReference>
<sequence>MQEMEDLVAKYSHLFEGIGKMKDEKRGKEILGHLHMKASAIPVAQKPRSVPYYLQEPLKKWLDQGLAGDIFEKVPDDEPVTWCSPVVVQLKPKFAEVPPEKLEPNMIKASVDLSGLFQRSPKGWKPVHFISRSLTDVEKRYSQTEKDALCVKWAKDRFGMYLQGAPRFTIVTAHKPLLSMFNKLSANLPPPRIERWVMDMQDVDFEMKHEPGRDELDPLDFLSRHPLPVIGNDNTEKVLKAAITTEHAVVLDRIREETSQDTVLRKLSQTIRKGNWESSKRDADLIPFYQVKEELYGSQGMIFRMEKIILPANVQQKIIKSAHS</sequence>
<dbReference type="AlphaFoldDB" id="A0AAD9PRA0"/>
<dbReference type="Pfam" id="PF17917">
    <property type="entry name" value="RT_RNaseH"/>
    <property type="match status" value="1"/>
</dbReference>
<keyword evidence="1" id="KW-0808">Transferase</keyword>
<comment type="caution">
    <text evidence="8">The sequence shown here is derived from an EMBL/GenBank/DDBJ whole genome shotgun (WGS) entry which is preliminary data.</text>
</comment>
<evidence type="ECO:0000256" key="1">
    <source>
        <dbReference type="ARBA" id="ARBA00022679"/>
    </source>
</evidence>
<gene>
    <name evidence="8" type="ORF">P5673_032351</name>
</gene>
<keyword evidence="5" id="KW-0378">Hydrolase</keyword>
<dbReference type="PANTHER" id="PTHR37984:SF11">
    <property type="entry name" value="INTEGRASE CATALYTIC DOMAIN-CONTAINING PROTEIN"/>
    <property type="match status" value="1"/>
</dbReference>
<reference evidence="8" key="2">
    <citation type="journal article" date="2023" name="Science">
        <title>Genomic signatures of disease resistance in endangered staghorn corals.</title>
        <authorList>
            <person name="Vollmer S.V."/>
            <person name="Selwyn J.D."/>
            <person name="Despard B.A."/>
            <person name="Roesel C.L."/>
        </authorList>
    </citation>
    <scope>NUCLEOTIDE SEQUENCE</scope>
    <source>
        <strain evidence="8">K2</strain>
    </source>
</reference>
<reference evidence="8" key="1">
    <citation type="journal article" date="2023" name="G3 (Bethesda)">
        <title>Whole genome assembly and annotation of the endangered Caribbean coral Acropora cervicornis.</title>
        <authorList>
            <person name="Selwyn J.D."/>
            <person name="Vollmer S.V."/>
        </authorList>
    </citation>
    <scope>NUCLEOTIDE SEQUENCE</scope>
    <source>
        <strain evidence="8">K2</strain>
    </source>
</reference>
<dbReference type="Proteomes" id="UP001249851">
    <property type="component" value="Unassembled WGS sequence"/>
</dbReference>
<accession>A0AAD9PRA0</accession>
<evidence type="ECO:0000256" key="5">
    <source>
        <dbReference type="ARBA" id="ARBA00022801"/>
    </source>
</evidence>
<dbReference type="InterPro" id="IPR050951">
    <property type="entry name" value="Retrovirus_Pol_polyprotein"/>
</dbReference>
<dbReference type="InterPro" id="IPR041373">
    <property type="entry name" value="RT_RNaseH"/>
</dbReference>
<evidence type="ECO:0000313" key="9">
    <source>
        <dbReference type="Proteomes" id="UP001249851"/>
    </source>
</evidence>
<keyword evidence="9" id="KW-1185">Reference proteome</keyword>
<keyword evidence="3" id="KW-0540">Nuclease</keyword>
<dbReference type="GO" id="GO:0003964">
    <property type="term" value="F:RNA-directed DNA polymerase activity"/>
    <property type="evidence" value="ECO:0007669"/>
    <property type="project" value="UniProtKB-KW"/>
</dbReference>
<evidence type="ECO:0000256" key="3">
    <source>
        <dbReference type="ARBA" id="ARBA00022722"/>
    </source>
</evidence>
<evidence type="ECO:0000313" key="8">
    <source>
        <dbReference type="EMBL" id="KAK2547613.1"/>
    </source>
</evidence>
<keyword evidence="2" id="KW-0548">Nucleotidyltransferase</keyword>
<dbReference type="SUPFAM" id="SSF56672">
    <property type="entry name" value="DNA/RNA polymerases"/>
    <property type="match status" value="1"/>
</dbReference>
<organism evidence="8 9">
    <name type="scientific">Acropora cervicornis</name>
    <name type="common">Staghorn coral</name>
    <dbReference type="NCBI Taxonomy" id="6130"/>
    <lineage>
        <taxon>Eukaryota</taxon>
        <taxon>Metazoa</taxon>
        <taxon>Cnidaria</taxon>
        <taxon>Anthozoa</taxon>
        <taxon>Hexacorallia</taxon>
        <taxon>Scleractinia</taxon>
        <taxon>Astrocoeniina</taxon>
        <taxon>Acroporidae</taxon>
        <taxon>Acropora</taxon>
    </lineage>
</organism>
<dbReference type="EMBL" id="JARQWQ010000175">
    <property type="protein sequence ID" value="KAK2547613.1"/>
    <property type="molecule type" value="Genomic_DNA"/>
</dbReference>
<name>A0AAD9PRA0_ACRCE</name>
<evidence type="ECO:0000259" key="7">
    <source>
        <dbReference type="Pfam" id="PF17917"/>
    </source>
</evidence>